<proteinExistence type="predicted"/>
<organism evidence="1 2">
    <name type="scientific">Glomus cerebriforme</name>
    <dbReference type="NCBI Taxonomy" id="658196"/>
    <lineage>
        <taxon>Eukaryota</taxon>
        <taxon>Fungi</taxon>
        <taxon>Fungi incertae sedis</taxon>
        <taxon>Mucoromycota</taxon>
        <taxon>Glomeromycotina</taxon>
        <taxon>Glomeromycetes</taxon>
        <taxon>Glomerales</taxon>
        <taxon>Glomeraceae</taxon>
        <taxon>Glomus</taxon>
    </lineage>
</organism>
<sequence>MQVNILAIIYLELEKSVDRPAIDLKGALNIGRLKSIFPVRLQNRAIRAMVQKLGYQIAQKNLNYSLTYEQLMNRHRNWLIELNISLCRECLIPIERGKEEHCNECIPL</sequence>
<reference evidence="1 2" key="1">
    <citation type="submission" date="2018-06" db="EMBL/GenBank/DDBJ databases">
        <title>Comparative genomics reveals the genomic features of Rhizophagus irregularis, R. cerebriforme, R. diaphanum and Gigaspora rosea, and their symbiotic lifestyle signature.</title>
        <authorList>
            <person name="Morin E."/>
            <person name="San Clemente H."/>
            <person name="Chen E.C.H."/>
            <person name="De La Providencia I."/>
            <person name="Hainaut M."/>
            <person name="Kuo A."/>
            <person name="Kohler A."/>
            <person name="Murat C."/>
            <person name="Tang N."/>
            <person name="Roy S."/>
            <person name="Loubradou J."/>
            <person name="Henrissat B."/>
            <person name="Grigoriev I.V."/>
            <person name="Corradi N."/>
            <person name="Roux C."/>
            <person name="Martin F.M."/>
        </authorList>
    </citation>
    <scope>NUCLEOTIDE SEQUENCE [LARGE SCALE GENOMIC DNA]</scope>
    <source>
        <strain evidence="1 2">DAOM 227022</strain>
    </source>
</reference>
<evidence type="ECO:0000313" key="1">
    <source>
        <dbReference type="EMBL" id="RIA96325.1"/>
    </source>
</evidence>
<dbReference type="EMBL" id="QKYT01000046">
    <property type="protein sequence ID" value="RIA96325.1"/>
    <property type="molecule type" value="Genomic_DNA"/>
</dbReference>
<dbReference type="AlphaFoldDB" id="A0A397TIK8"/>
<dbReference type="Proteomes" id="UP000265703">
    <property type="component" value="Unassembled WGS sequence"/>
</dbReference>
<comment type="caution">
    <text evidence="1">The sequence shown here is derived from an EMBL/GenBank/DDBJ whole genome shotgun (WGS) entry which is preliminary data.</text>
</comment>
<name>A0A397TIK8_9GLOM</name>
<evidence type="ECO:0000313" key="2">
    <source>
        <dbReference type="Proteomes" id="UP000265703"/>
    </source>
</evidence>
<gene>
    <name evidence="1" type="ORF">C1645_815491</name>
</gene>
<keyword evidence="2" id="KW-1185">Reference proteome</keyword>
<protein>
    <submittedName>
        <fullName evidence="1">Uncharacterized protein</fullName>
    </submittedName>
</protein>
<dbReference type="OrthoDB" id="10468962at2759"/>
<accession>A0A397TIK8</accession>